<dbReference type="SUPFAM" id="SSF69000">
    <property type="entry name" value="FAD-dependent thiol oxidase"/>
    <property type="match status" value="1"/>
</dbReference>
<reference evidence="9" key="1">
    <citation type="journal article" date="2017" name="Science">
        <title>Giant viruses with an expanded complement of translation system components.</title>
        <authorList>
            <person name="Schulz F."/>
            <person name="Yutin N."/>
            <person name="Ivanova N.N."/>
            <person name="Ortega D.R."/>
            <person name="Lee T.K."/>
            <person name="Vierheilig J."/>
            <person name="Daims H."/>
            <person name="Horn M."/>
            <person name="Wagner M."/>
            <person name="Jensen G.J."/>
            <person name="Kyrpides N.C."/>
            <person name="Koonin E.V."/>
            <person name="Woyke T."/>
        </authorList>
    </citation>
    <scope>NUCLEOTIDE SEQUENCE</scope>
    <source>
        <strain evidence="9">KNV1</strain>
    </source>
</reference>
<comment type="catalytic activity">
    <reaction evidence="7">
        <text>2 R'C(R)SH + O2 = R'C(R)S-S(R)CR' + H2O2</text>
        <dbReference type="Rhea" id="RHEA:17357"/>
        <dbReference type="ChEBI" id="CHEBI:15379"/>
        <dbReference type="ChEBI" id="CHEBI:16240"/>
        <dbReference type="ChEBI" id="CHEBI:16520"/>
        <dbReference type="ChEBI" id="CHEBI:17412"/>
        <dbReference type="EC" id="1.8.3.2"/>
    </reaction>
</comment>
<feature type="non-terminal residue" evidence="9">
    <location>
        <position position="1"/>
    </location>
</feature>
<keyword evidence="4" id="KW-0274">FAD</keyword>
<keyword evidence="6" id="KW-1015">Disulfide bond</keyword>
<dbReference type="InterPro" id="IPR017905">
    <property type="entry name" value="ERV/ALR_sulphydryl_oxidase"/>
</dbReference>
<gene>
    <name evidence="9" type="ORF">Klosneuvirus_16_7</name>
</gene>
<evidence type="ECO:0000256" key="4">
    <source>
        <dbReference type="ARBA" id="ARBA00022827"/>
    </source>
</evidence>
<dbReference type="PROSITE" id="PS51324">
    <property type="entry name" value="ERV_ALR"/>
    <property type="match status" value="1"/>
</dbReference>
<dbReference type="EC" id="1.8.3.2" evidence="2"/>
<protein>
    <recommendedName>
        <fullName evidence="2">thiol oxidase</fullName>
        <ecNumber evidence="2">1.8.3.2</ecNumber>
    </recommendedName>
</protein>
<proteinExistence type="predicted"/>
<evidence type="ECO:0000313" key="9">
    <source>
        <dbReference type="EMBL" id="ARF12688.1"/>
    </source>
</evidence>
<evidence type="ECO:0000256" key="5">
    <source>
        <dbReference type="ARBA" id="ARBA00023002"/>
    </source>
</evidence>
<dbReference type="GO" id="GO:0016972">
    <property type="term" value="F:thiol oxidase activity"/>
    <property type="evidence" value="ECO:0007669"/>
    <property type="project" value="UniProtKB-EC"/>
</dbReference>
<dbReference type="InterPro" id="IPR036774">
    <property type="entry name" value="ERV/ALR_sulphydryl_oxid_sf"/>
</dbReference>
<evidence type="ECO:0000256" key="7">
    <source>
        <dbReference type="ARBA" id="ARBA00048864"/>
    </source>
</evidence>
<evidence type="ECO:0000256" key="1">
    <source>
        <dbReference type="ARBA" id="ARBA00001974"/>
    </source>
</evidence>
<keyword evidence="5" id="KW-0560">Oxidoreductase</keyword>
<keyword evidence="3" id="KW-0285">Flavoprotein</keyword>
<evidence type="ECO:0000256" key="3">
    <source>
        <dbReference type="ARBA" id="ARBA00022630"/>
    </source>
</evidence>
<feature type="domain" description="ERV/ALR sulfhydryl oxidase" evidence="8">
    <location>
        <begin position="1"/>
        <end position="43"/>
    </location>
</feature>
<dbReference type="EMBL" id="KY684123">
    <property type="protein sequence ID" value="ARF12688.1"/>
    <property type="molecule type" value="Genomic_DNA"/>
</dbReference>
<sequence>TDKELESKNNLIKWLMDIHNAANKAGGKKVLSHRDAYKEMRAWYE</sequence>
<accession>A0A1V0SM35</accession>
<evidence type="ECO:0000256" key="2">
    <source>
        <dbReference type="ARBA" id="ARBA00012512"/>
    </source>
</evidence>
<name>A0A1V0SM35_9VIRU</name>
<comment type="cofactor">
    <cofactor evidence="1">
        <name>FAD</name>
        <dbReference type="ChEBI" id="CHEBI:57692"/>
    </cofactor>
</comment>
<evidence type="ECO:0000259" key="8">
    <source>
        <dbReference type="PROSITE" id="PS51324"/>
    </source>
</evidence>
<organism evidence="9">
    <name type="scientific">Klosneuvirus KNV1</name>
    <dbReference type="NCBI Taxonomy" id="1977640"/>
    <lineage>
        <taxon>Viruses</taxon>
        <taxon>Varidnaviria</taxon>
        <taxon>Bamfordvirae</taxon>
        <taxon>Nucleocytoviricota</taxon>
        <taxon>Megaviricetes</taxon>
        <taxon>Imitervirales</taxon>
        <taxon>Mimiviridae</taxon>
        <taxon>Klosneuvirinae</taxon>
        <taxon>Klosneuvirus</taxon>
    </lineage>
</organism>
<evidence type="ECO:0000256" key="6">
    <source>
        <dbReference type="ARBA" id="ARBA00023157"/>
    </source>
</evidence>